<evidence type="ECO:0000256" key="1">
    <source>
        <dbReference type="SAM" id="MobiDB-lite"/>
    </source>
</evidence>
<feature type="region of interest" description="Disordered" evidence="1">
    <location>
        <begin position="1251"/>
        <end position="1298"/>
    </location>
</feature>
<feature type="compositionally biased region" description="Basic and acidic residues" evidence="1">
    <location>
        <begin position="505"/>
        <end position="520"/>
    </location>
</feature>
<feature type="compositionally biased region" description="Polar residues" evidence="1">
    <location>
        <begin position="1251"/>
        <end position="1268"/>
    </location>
</feature>
<gene>
    <name evidence="2" type="ORF">Q7C36_022741</name>
</gene>
<dbReference type="GO" id="GO:0003723">
    <property type="term" value="F:RNA binding"/>
    <property type="evidence" value="ECO:0007669"/>
    <property type="project" value="TreeGrafter"/>
</dbReference>
<feature type="region of interest" description="Disordered" evidence="1">
    <location>
        <begin position="162"/>
        <end position="190"/>
    </location>
</feature>
<sequence length="1392" mass="154660">MEDISQASVQSDSSRDALFETPASDSDSGDSLFVTQSVSSALRNVKRHRPSNTQACPFSQESEDKQETVQHEKNGTRSDSDSETSYADLLHRWRKLSRINSSRPHRRPRSRRVALKRKVLPFLKKSDSGKLSVHGNQTIVNSELGGFFKCILKLNKGCKKNRRELSPSRLPSEWEQNHEDNEDDDDDDDEDIRKVNTDFFIYGGHKKIRQTWLPFLKWKTIQDPRKCTKKSKKCQEEWEKSYQTRQVAEDPMEPQDDTDVHNENSLFNIEESQSRRMGDGSSKFPASPSLSPGSTPSCLSPEKSLFVQNLFMDPKEEHTENSPQVLVTCSQSQSVDWHQAPKIDKTFENWMEPIDDEMDIEETQWPCLADHDEDETQISEDNPMDRDRWDNVLCLENISSYDLQGQSKDICEGVHHDTVDNEDLVSASGGFFSSQDLFQEPNNQASPLKETDVENANEKMKNCVLLHDDTDSLMKNKRCSSILADVEGDDVKYSKSLPSIDGDIDQGRKEKNKKTSDNSVERVYPSMPLEDYTTGTRGSNYSSPSKDFLMVRQKEKTESPLFKYGGITFLKRKKGKVPEISHNLSLIQVDPGQNEDPVPHFNDVVKQKKRKKLKNVGLLEEPVNTLPEISVSTESCLSVQDSSVVCASVSGSKPKKKRKKDKNVGLLDDPVGTPQEISVSADLGLSVQDCSVVCPSVGVSNPKKKRKKYKNVGLLEEPVGTLQEMSVSADPSLSVQDSSVVCASVSGSKPKKKRKKDKNVELLEEPVGTLQEISVSTDLGLSVHDSSVVCASVGGSKPKKKRKKDKNVELLEEPVGTLQEISVSADLGLSVHDSSVVCASVGGSKPKKKRKKDKNVGLLEEPVGTLQEISLSADLGLSVHDSSVVCASVSGSKPKKKRKKDKNVELLQEPVGTLQEMSVSADPSLSVQDCSVVCASVSGSKPKKKRKKDKNVGLLDDPVVTPQEISVSADLGLSVQDCSVVCASVGVSKPKKKRKKDKNVELLEEPVGTLQEISLSADLGLSVHDSSVVCASIPCQGSAYLVSISKETELLTGNDLFMPEVNQLDIGAQAHKDHVQCEGHEPRRKKKRETKKRDTSPVISDEVVAPKSSKESHLNHCTKAVKKKKQKFIYDVGEGQVAEMYADSQNLGGPFKKILKMPAGIEIQPVNNIELMTDETVTPKKKKRKRQEVVREENVDVEASFVETIEQVETLDTYQDSVQQAAEVVQVKKQKKKKDRTVTCHEEEVFKNSTVSLRLGDTTTSKTPNNKPETGGIDEEEGLGESEPVKKKKKKRKELDSDGSCLVSHALEYLNNTCWLNNEQTNVVKEASRSGQKLCKEHPAPCLNMQLTNDENKKKKSERTKGDDSESTQQVLLSDDTIQLNGKKKKKKKKDG</sequence>
<dbReference type="PANTHER" id="PTHR15484:SF8">
    <property type="entry name" value="DNA-DIRECTED RNA POLYMERASE I SUBUNIT RPA34"/>
    <property type="match status" value="1"/>
</dbReference>
<feature type="region of interest" description="Disordered" evidence="1">
    <location>
        <begin position="494"/>
        <end position="520"/>
    </location>
</feature>
<reference evidence="2" key="1">
    <citation type="submission" date="2023-08" db="EMBL/GenBank/DDBJ databases">
        <title>Pelteobagrus vachellii genome.</title>
        <authorList>
            <person name="Liu H."/>
        </authorList>
    </citation>
    <scope>NUCLEOTIDE SEQUENCE</scope>
    <source>
        <strain evidence="2">PRFRI_2022a</strain>
        <tissue evidence="2">Muscle</tissue>
    </source>
</reference>
<dbReference type="GO" id="GO:0005736">
    <property type="term" value="C:RNA polymerase I complex"/>
    <property type="evidence" value="ECO:0007669"/>
    <property type="project" value="TreeGrafter"/>
</dbReference>
<feature type="compositionally biased region" description="Basic and acidic residues" evidence="1">
    <location>
        <begin position="62"/>
        <end position="80"/>
    </location>
</feature>
<feature type="region of interest" description="Disordered" evidence="1">
    <location>
        <begin position="650"/>
        <end position="669"/>
    </location>
</feature>
<proteinExistence type="predicted"/>
<feature type="region of interest" description="Disordered" evidence="1">
    <location>
        <begin position="1072"/>
        <end position="1099"/>
    </location>
</feature>
<protein>
    <submittedName>
        <fullName evidence="2">Uncharacterized protein</fullName>
    </submittedName>
</protein>
<evidence type="ECO:0000313" key="3">
    <source>
        <dbReference type="Proteomes" id="UP001187315"/>
    </source>
</evidence>
<feature type="compositionally biased region" description="Polar residues" evidence="1">
    <location>
        <begin position="1367"/>
        <end position="1380"/>
    </location>
</feature>
<feature type="compositionally biased region" description="Acidic residues" evidence="1">
    <location>
        <begin position="180"/>
        <end position="190"/>
    </location>
</feature>
<dbReference type="PANTHER" id="PTHR15484">
    <property type="entry name" value="DNA-DIRECTED RNA POLYMERASE I SUBUNIT RPA34"/>
    <property type="match status" value="1"/>
</dbReference>
<feature type="region of interest" description="Disordered" evidence="1">
    <location>
        <begin position="1345"/>
        <end position="1392"/>
    </location>
</feature>
<dbReference type="GO" id="GO:0006360">
    <property type="term" value="P:transcription by RNA polymerase I"/>
    <property type="evidence" value="ECO:0007669"/>
    <property type="project" value="InterPro"/>
</dbReference>
<evidence type="ECO:0000313" key="2">
    <source>
        <dbReference type="EMBL" id="KAK2816470.1"/>
    </source>
</evidence>
<feature type="region of interest" description="Disordered" evidence="1">
    <location>
        <begin position="1"/>
        <end position="84"/>
    </location>
</feature>
<feature type="compositionally biased region" description="Polar residues" evidence="1">
    <location>
        <begin position="51"/>
        <end position="60"/>
    </location>
</feature>
<feature type="compositionally biased region" description="Basic and acidic residues" evidence="1">
    <location>
        <begin position="1072"/>
        <end position="1081"/>
    </location>
</feature>
<dbReference type="InterPro" id="IPR013240">
    <property type="entry name" value="DNA-dir_RNA_pol1_su_RPA34"/>
</dbReference>
<dbReference type="Proteomes" id="UP001187315">
    <property type="component" value="Unassembled WGS sequence"/>
</dbReference>
<dbReference type="EMBL" id="JAVHJS010000025">
    <property type="protein sequence ID" value="KAK2816470.1"/>
    <property type="molecule type" value="Genomic_DNA"/>
</dbReference>
<keyword evidence="3" id="KW-1185">Reference proteome</keyword>
<feature type="compositionally biased region" description="Basic residues" evidence="1">
    <location>
        <begin position="1382"/>
        <end position="1392"/>
    </location>
</feature>
<comment type="caution">
    <text evidence="2">The sequence shown here is derived from an EMBL/GenBank/DDBJ whole genome shotgun (WGS) entry which is preliminary data.</text>
</comment>
<organism evidence="2 3">
    <name type="scientific">Tachysurus vachellii</name>
    <name type="common">Darkbarbel catfish</name>
    <name type="synonym">Pelteobagrus vachellii</name>
    <dbReference type="NCBI Taxonomy" id="175792"/>
    <lineage>
        <taxon>Eukaryota</taxon>
        <taxon>Metazoa</taxon>
        <taxon>Chordata</taxon>
        <taxon>Craniata</taxon>
        <taxon>Vertebrata</taxon>
        <taxon>Euteleostomi</taxon>
        <taxon>Actinopterygii</taxon>
        <taxon>Neopterygii</taxon>
        <taxon>Teleostei</taxon>
        <taxon>Ostariophysi</taxon>
        <taxon>Siluriformes</taxon>
        <taxon>Bagridae</taxon>
        <taxon>Tachysurus</taxon>
    </lineage>
</organism>
<feature type="compositionally biased region" description="Polar residues" evidence="1">
    <location>
        <begin position="33"/>
        <end position="42"/>
    </location>
</feature>
<accession>A0AA88IM23</accession>
<feature type="compositionally biased region" description="Polar residues" evidence="1">
    <location>
        <begin position="1"/>
        <end position="12"/>
    </location>
</feature>
<feature type="compositionally biased region" description="Polar residues" evidence="1">
    <location>
        <begin position="288"/>
        <end position="298"/>
    </location>
</feature>
<feature type="region of interest" description="Disordered" evidence="1">
    <location>
        <begin position="238"/>
        <end position="298"/>
    </location>
</feature>
<name>A0AA88IM23_TACVA</name>